<proteinExistence type="predicted"/>
<dbReference type="GO" id="GO:0016787">
    <property type="term" value="F:hydrolase activity"/>
    <property type="evidence" value="ECO:0007669"/>
    <property type="project" value="UniProtKB-KW"/>
</dbReference>
<organism evidence="4 5">
    <name type="scientific">Microbacterium flavum</name>
    <dbReference type="NCBI Taxonomy" id="415216"/>
    <lineage>
        <taxon>Bacteria</taxon>
        <taxon>Bacillati</taxon>
        <taxon>Actinomycetota</taxon>
        <taxon>Actinomycetes</taxon>
        <taxon>Micrococcales</taxon>
        <taxon>Microbacteriaceae</taxon>
        <taxon>Microbacterium</taxon>
    </lineage>
</organism>
<dbReference type="EMBL" id="JAFLHG010000003">
    <property type="protein sequence ID" value="MBT8797218.1"/>
    <property type="molecule type" value="Genomic_DNA"/>
</dbReference>
<keyword evidence="1" id="KW-0479">Metal-binding</keyword>
<dbReference type="Pfam" id="PF01557">
    <property type="entry name" value="FAA_hydrolase"/>
    <property type="match status" value="1"/>
</dbReference>
<feature type="compositionally biased region" description="Basic and acidic residues" evidence="2">
    <location>
        <begin position="138"/>
        <end position="150"/>
    </location>
</feature>
<dbReference type="SUPFAM" id="SSF56529">
    <property type="entry name" value="FAH"/>
    <property type="match status" value="1"/>
</dbReference>
<dbReference type="Gene3D" id="3.90.850.10">
    <property type="entry name" value="Fumarylacetoacetase-like, C-terminal domain"/>
    <property type="match status" value="1"/>
</dbReference>
<gene>
    <name evidence="4" type="ORF">J0P97_03905</name>
</gene>
<protein>
    <submittedName>
        <fullName evidence="4">Fumarylacetoacetate hydrolase family protein</fullName>
    </submittedName>
</protein>
<evidence type="ECO:0000256" key="1">
    <source>
        <dbReference type="ARBA" id="ARBA00022723"/>
    </source>
</evidence>
<feature type="domain" description="Fumarylacetoacetase-like C-terminal" evidence="3">
    <location>
        <begin position="69"/>
        <end position="237"/>
    </location>
</feature>
<dbReference type="Proteomes" id="UP000740605">
    <property type="component" value="Unassembled WGS sequence"/>
</dbReference>
<name>A0ABS5XRS6_9MICO</name>
<evidence type="ECO:0000256" key="2">
    <source>
        <dbReference type="SAM" id="MobiDB-lite"/>
    </source>
</evidence>
<dbReference type="InterPro" id="IPR036663">
    <property type="entry name" value="Fumarylacetoacetase_C_sf"/>
</dbReference>
<comment type="caution">
    <text evidence="4">The sequence shown here is derived from an EMBL/GenBank/DDBJ whole genome shotgun (WGS) entry which is preliminary data.</text>
</comment>
<dbReference type="PANTHER" id="PTHR11820:SF7">
    <property type="entry name" value="ACYLPYRUVASE FAHD1, MITOCHONDRIAL"/>
    <property type="match status" value="1"/>
</dbReference>
<dbReference type="PANTHER" id="PTHR11820">
    <property type="entry name" value="ACYLPYRUVASE"/>
    <property type="match status" value="1"/>
</dbReference>
<reference evidence="4 5" key="1">
    <citation type="submission" date="2021-03" db="EMBL/GenBank/DDBJ databases">
        <title>Microbacterium pauli sp. nov., isolated from microfiltered milk.</title>
        <authorList>
            <person name="Bellassi P."/>
            <person name="Fontana A."/>
            <person name="Callegari M.L."/>
            <person name="Lorenzo M."/>
            <person name="Cappa F."/>
        </authorList>
    </citation>
    <scope>NUCLEOTIDE SEQUENCE [LARGE SCALE GENOMIC DNA]</scope>
    <source>
        <strain evidence="4 5">DSM 18909</strain>
    </source>
</reference>
<dbReference type="InterPro" id="IPR011234">
    <property type="entry name" value="Fumarylacetoacetase-like_C"/>
</dbReference>
<accession>A0ABS5XRS6</accession>
<keyword evidence="4" id="KW-0378">Hydrolase</keyword>
<dbReference type="RefSeq" id="WP_215486476.1">
    <property type="nucleotide sequence ID" value="NZ_BAAAPJ010000003.1"/>
</dbReference>
<evidence type="ECO:0000259" key="3">
    <source>
        <dbReference type="Pfam" id="PF01557"/>
    </source>
</evidence>
<feature type="region of interest" description="Disordered" evidence="2">
    <location>
        <begin position="137"/>
        <end position="156"/>
    </location>
</feature>
<sequence>MLIGRVRTASGETSWVRRDGERMVGIEDPYAALAAQRLPRDLSGAPETVGEVLTPCSPLVVVGIAQNGPAHADPVQAWLKSPRSVVASGTTVALRRDAGQTVAEGEIAIVIGRDTTGLTAETAGDYVLGVTAVDDLSSPERAERDPRNFESKSGAGYTPLGPWIDTDADIGDVELRVRVDGEVVARTDAASLPVPIAECLAYVASWTTLGPGDVVMTGAPFSSAPIRPGQSVEVEVGVVRLSTPTR</sequence>
<evidence type="ECO:0000313" key="5">
    <source>
        <dbReference type="Proteomes" id="UP000740605"/>
    </source>
</evidence>
<evidence type="ECO:0000313" key="4">
    <source>
        <dbReference type="EMBL" id="MBT8797218.1"/>
    </source>
</evidence>
<keyword evidence="5" id="KW-1185">Reference proteome</keyword>